<gene>
    <name evidence="1" type="ORF">HYN43_014840</name>
</gene>
<proteinExistence type="predicted"/>
<keyword evidence="2" id="KW-1185">Reference proteome</keyword>
<dbReference type="OrthoDB" id="772686at2"/>
<sequence length="84" mass="9321">MSNPFPDAYFETLKGMVLKKAGLNFTETSALKSIITAQTGHQLSLYALNKAFGLAPARFKPSPYTLDVLALFCGYEGWDHFCRV</sequence>
<reference evidence="1 2" key="1">
    <citation type="submission" date="2018-10" db="EMBL/GenBank/DDBJ databases">
        <title>Genome sequencing of Mucilaginibacter sp. HYN0043.</title>
        <authorList>
            <person name="Kim M."/>
            <person name="Yi H."/>
        </authorList>
    </citation>
    <scope>NUCLEOTIDE SEQUENCE [LARGE SCALE GENOMIC DNA]</scope>
    <source>
        <strain evidence="1 2">HYN0043</strain>
    </source>
</reference>
<evidence type="ECO:0000313" key="2">
    <source>
        <dbReference type="Proteomes" id="UP000270046"/>
    </source>
</evidence>
<accession>A0A494VMG3</accession>
<dbReference type="AlphaFoldDB" id="A0A494VMG3"/>
<name>A0A494VMG3_9SPHI</name>
<evidence type="ECO:0000313" key="1">
    <source>
        <dbReference type="EMBL" id="AYL96497.1"/>
    </source>
</evidence>
<dbReference type="EMBL" id="CP032869">
    <property type="protein sequence ID" value="AYL96497.1"/>
    <property type="molecule type" value="Genomic_DNA"/>
</dbReference>
<dbReference type="KEGG" id="muh:HYN43_014840"/>
<dbReference type="Proteomes" id="UP000270046">
    <property type="component" value="Chromosome"/>
</dbReference>
<dbReference type="RefSeq" id="WP_119410096.1">
    <property type="nucleotide sequence ID" value="NZ_CP032869.1"/>
</dbReference>
<protein>
    <submittedName>
        <fullName evidence="1">Uncharacterized protein</fullName>
    </submittedName>
</protein>
<organism evidence="1 2">
    <name type="scientific">Mucilaginibacter celer</name>
    <dbReference type="NCBI Taxonomy" id="2305508"/>
    <lineage>
        <taxon>Bacteria</taxon>
        <taxon>Pseudomonadati</taxon>
        <taxon>Bacteroidota</taxon>
        <taxon>Sphingobacteriia</taxon>
        <taxon>Sphingobacteriales</taxon>
        <taxon>Sphingobacteriaceae</taxon>
        <taxon>Mucilaginibacter</taxon>
    </lineage>
</organism>